<proteinExistence type="predicted"/>
<dbReference type="EMBL" id="GDJX01023579">
    <property type="protein sequence ID" value="JAT44357.1"/>
    <property type="molecule type" value="Transcribed_RNA"/>
</dbReference>
<feature type="region of interest" description="Disordered" evidence="1">
    <location>
        <begin position="36"/>
        <end position="63"/>
    </location>
</feature>
<dbReference type="PANTHER" id="PTHR38222:SF1">
    <property type="entry name" value="TFIIS N-TERMINAL DOMAIN-CONTAINING PROTEIN"/>
    <property type="match status" value="1"/>
</dbReference>
<dbReference type="AlphaFoldDB" id="A0A1D1XPR6"/>
<sequence>LSLSLSSPHHSDLEFWTMSNLVDKWTNEFAKRWEKGRNAGTASSGGTSPRAEPEAQPSRMVEEAAPVAYPGLSQALRIKPRPPTTLFSDTALAMMVDCFSP</sequence>
<accession>A0A1D1XPR6</accession>
<evidence type="ECO:0000256" key="1">
    <source>
        <dbReference type="SAM" id="MobiDB-lite"/>
    </source>
</evidence>
<reference evidence="2" key="1">
    <citation type="submission" date="2015-07" db="EMBL/GenBank/DDBJ databases">
        <title>Transcriptome Assembly of Anthurium amnicola.</title>
        <authorList>
            <person name="Suzuki J."/>
        </authorList>
    </citation>
    <scope>NUCLEOTIDE SEQUENCE</scope>
</reference>
<organism evidence="2">
    <name type="scientific">Anthurium amnicola</name>
    <dbReference type="NCBI Taxonomy" id="1678845"/>
    <lineage>
        <taxon>Eukaryota</taxon>
        <taxon>Viridiplantae</taxon>
        <taxon>Streptophyta</taxon>
        <taxon>Embryophyta</taxon>
        <taxon>Tracheophyta</taxon>
        <taxon>Spermatophyta</taxon>
        <taxon>Magnoliopsida</taxon>
        <taxon>Liliopsida</taxon>
        <taxon>Araceae</taxon>
        <taxon>Pothoideae</taxon>
        <taxon>Potheae</taxon>
        <taxon>Anthurium</taxon>
    </lineage>
</organism>
<evidence type="ECO:0000313" key="2">
    <source>
        <dbReference type="EMBL" id="JAT44357.1"/>
    </source>
</evidence>
<feature type="non-terminal residue" evidence="2">
    <location>
        <position position="1"/>
    </location>
</feature>
<dbReference type="PANTHER" id="PTHR38222">
    <property type="entry name" value="TFIIS N-TERMINAL DOMAIN-CONTAINING PROTEIN"/>
    <property type="match status" value="1"/>
</dbReference>
<protein>
    <submittedName>
        <fullName evidence="2">PAB-dependent poly(A)-specific ribonuclease subunit PAN2</fullName>
    </submittedName>
</protein>
<name>A0A1D1XPR6_9ARAE</name>
<gene>
    <name evidence="2" type="primary">PAN2_6</name>
    <name evidence="2" type="ORF">g.171039</name>
</gene>